<evidence type="ECO:0000256" key="1">
    <source>
        <dbReference type="ARBA" id="ARBA00004141"/>
    </source>
</evidence>
<dbReference type="Pfam" id="PF13813">
    <property type="entry name" value="MBOAT_2"/>
    <property type="match status" value="1"/>
</dbReference>
<keyword evidence="7" id="KW-0808">Transferase</keyword>
<evidence type="ECO:0000256" key="4">
    <source>
        <dbReference type="ARBA" id="ARBA00023136"/>
    </source>
</evidence>
<gene>
    <name evidence="7" type="ORF">ColLi_11891</name>
</gene>
<feature type="domain" description="Wax synthase" evidence="6">
    <location>
        <begin position="239"/>
        <end position="313"/>
    </location>
</feature>
<dbReference type="AlphaFoldDB" id="A0AA37LZ31"/>
<evidence type="ECO:0000313" key="7">
    <source>
        <dbReference type="EMBL" id="GJC89053.1"/>
    </source>
</evidence>
<dbReference type="EMBL" id="BPPX01000037">
    <property type="protein sequence ID" value="GJC89053.1"/>
    <property type="molecule type" value="Genomic_DNA"/>
</dbReference>
<evidence type="ECO:0000259" key="6">
    <source>
        <dbReference type="Pfam" id="PF13813"/>
    </source>
</evidence>
<dbReference type="InterPro" id="IPR032805">
    <property type="entry name" value="Wax_synthase_dom"/>
</dbReference>
<feature type="transmembrane region" description="Helical" evidence="5">
    <location>
        <begin position="347"/>
        <end position="366"/>
    </location>
</feature>
<organism evidence="7 8">
    <name type="scientific">Colletotrichum liriopes</name>
    <dbReference type="NCBI Taxonomy" id="708192"/>
    <lineage>
        <taxon>Eukaryota</taxon>
        <taxon>Fungi</taxon>
        <taxon>Dikarya</taxon>
        <taxon>Ascomycota</taxon>
        <taxon>Pezizomycotina</taxon>
        <taxon>Sordariomycetes</taxon>
        <taxon>Hypocreomycetidae</taxon>
        <taxon>Glomerellales</taxon>
        <taxon>Glomerellaceae</taxon>
        <taxon>Colletotrichum</taxon>
        <taxon>Colletotrichum spaethianum species complex</taxon>
    </lineage>
</organism>
<feature type="transmembrane region" description="Helical" evidence="5">
    <location>
        <begin position="61"/>
        <end position="79"/>
    </location>
</feature>
<comment type="caution">
    <text evidence="7">The sequence shown here is derived from an EMBL/GenBank/DDBJ whole genome shotgun (WGS) entry which is preliminary data.</text>
</comment>
<protein>
    <submittedName>
        <fullName evidence="7">O-mevalon transferase yanI</fullName>
    </submittedName>
</protein>
<feature type="transmembrane region" description="Helical" evidence="5">
    <location>
        <begin position="6"/>
        <end position="24"/>
    </location>
</feature>
<keyword evidence="8" id="KW-1185">Reference proteome</keyword>
<dbReference type="GO" id="GO:0016020">
    <property type="term" value="C:membrane"/>
    <property type="evidence" value="ECO:0007669"/>
    <property type="project" value="UniProtKB-SubCell"/>
</dbReference>
<reference evidence="7 8" key="1">
    <citation type="submission" date="2021-07" db="EMBL/GenBank/DDBJ databases">
        <title>Genome data of Colletotrichum spaethianum.</title>
        <authorList>
            <person name="Utami Y.D."/>
            <person name="Hiruma K."/>
        </authorList>
    </citation>
    <scope>NUCLEOTIDE SEQUENCE [LARGE SCALE GENOMIC DNA]</scope>
    <source>
        <strain evidence="7 8">MAFF 242679</strain>
    </source>
</reference>
<evidence type="ECO:0000256" key="5">
    <source>
        <dbReference type="SAM" id="Phobius"/>
    </source>
</evidence>
<dbReference type="GO" id="GO:0016740">
    <property type="term" value="F:transferase activity"/>
    <property type="evidence" value="ECO:0007669"/>
    <property type="project" value="UniProtKB-KW"/>
</dbReference>
<keyword evidence="3 5" id="KW-1133">Transmembrane helix</keyword>
<evidence type="ECO:0000313" key="8">
    <source>
        <dbReference type="Proteomes" id="UP001055172"/>
    </source>
</evidence>
<name>A0AA37LZ31_9PEZI</name>
<sequence length="373" mass="41739">MALAGLAWPSSWFFLSTALFFLSLRQEARHPRIILAALHLLAVIVSLLGIDIGVLEKLPPFVVPFAIGVTVHTTSLLLLRMEITTAGLPLVGQLKAAVLVWSDIRRSNIRRFEKRRRPQSAVAPNTQHLQDGISFGLERIQRALALWLLDRYIYEIFITRTLGSLPLGISSFAPANQALFPGSPWASAHFTRADLILRAVTCTHWIWSTYSGLTVAHHACAALFVSVLAWDSPEDWAPQPLFGSVWDAYTLRRFWGVFWQRLHVAPFSACTPPWIPKALRALWVFLLSAGCHALANWVLYRRMCALSEVRFFVSNWAVCLLETACGLDDQKAAAKPGSTIVSWGRRLVGLGFVWTFFFCTVPAWQYPVVLASS</sequence>
<dbReference type="Proteomes" id="UP001055172">
    <property type="component" value="Unassembled WGS sequence"/>
</dbReference>
<proteinExistence type="predicted"/>
<keyword evidence="4 5" id="KW-0472">Membrane</keyword>
<feature type="transmembrane region" description="Helical" evidence="5">
    <location>
        <begin position="281"/>
        <end position="300"/>
    </location>
</feature>
<evidence type="ECO:0000256" key="2">
    <source>
        <dbReference type="ARBA" id="ARBA00022692"/>
    </source>
</evidence>
<feature type="transmembrane region" description="Helical" evidence="5">
    <location>
        <begin position="205"/>
        <end position="230"/>
    </location>
</feature>
<feature type="transmembrane region" description="Helical" evidence="5">
    <location>
        <begin position="33"/>
        <end position="55"/>
    </location>
</feature>
<keyword evidence="2 5" id="KW-0812">Transmembrane</keyword>
<comment type="subcellular location">
    <subcellularLocation>
        <location evidence="1">Membrane</location>
        <topology evidence="1">Multi-pass membrane protein</topology>
    </subcellularLocation>
</comment>
<accession>A0AA37LZ31</accession>
<evidence type="ECO:0000256" key="3">
    <source>
        <dbReference type="ARBA" id="ARBA00022989"/>
    </source>
</evidence>